<evidence type="ECO:0000313" key="3">
    <source>
        <dbReference type="Proteomes" id="UP000620133"/>
    </source>
</evidence>
<dbReference type="InterPro" id="IPR001647">
    <property type="entry name" value="HTH_TetR"/>
</dbReference>
<dbReference type="RefSeq" id="WP_176238690.1">
    <property type="nucleotide sequence ID" value="NZ_AP024412.1"/>
</dbReference>
<proteinExistence type="predicted"/>
<dbReference type="EMBL" id="AP024412">
    <property type="protein sequence ID" value="BCR35859.1"/>
    <property type="molecule type" value="Genomic_DNA"/>
</dbReference>
<dbReference type="SUPFAM" id="SSF46689">
    <property type="entry name" value="Homeodomain-like"/>
    <property type="match status" value="1"/>
</dbReference>
<accession>A0A7U9TJB1</accession>
<organism evidence="2 3">
    <name type="scientific">Mariniplasma anaerobium</name>
    <dbReference type="NCBI Taxonomy" id="2735436"/>
    <lineage>
        <taxon>Bacteria</taxon>
        <taxon>Bacillati</taxon>
        <taxon>Mycoplasmatota</taxon>
        <taxon>Mollicutes</taxon>
        <taxon>Acholeplasmatales</taxon>
        <taxon>Acholeplasmataceae</taxon>
        <taxon>Mariniplasma</taxon>
    </lineage>
</organism>
<sequence>MKNQDIKRKIIDHTKILMQTNTHITIKDIAEACYMNIAAVNYHFGSKEKLLLTVMDEVVETLKVDIIKLINENDMEIEPFLEKIVTYVYNFAIENIGVLNYLFLTKELQSESSNALVKTFFTENEFTQMVYKNLKSSFTTENTKELTARYMILFSSFSIPLFIQISEINNKDHSPIETFKDPEFRRFYVKQLVKMVEHT</sequence>
<evidence type="ECO:0000313" key="2">
    <source>
        <dbReference type="EMBL" id="BCR35859.1"/>
    </source>
</evidence>
<dbReference type="GO" id="GO:0003677">
    <property type="term" value="F:DNA binding"/>
    <property type="evidence" value="ECO:0007669"/>
    <property type="project" value="UniProtKB-KW"/>
</dbReference>
<dbReference type="AlphaFoldDB" id="A0A7U9TJB1"/>
<reference evidence="2" key="1">
    <citation type="submission" date="2021-01" db="EMBL/GenBank/DDBJ databases">
        <title>Draft genome sequence of Acholeplasmataceae bacterium strain Mahy22.</title>
        <authorList>
            <person name="Watanabe M."/>
            <person name="Kojima H."/>
            <person name="Fukui M."/>
        </authorList>
    </citation>
    <scope>NUCLEOTIDE SEQUENCE</scope>
    <source>
        <strain evidence="2">Mahy22</strain>
    </source>
</reference>
<protein>
    <submittedName>
        <fullName evidence="2">Uncharacterized protein</fullName>
    </submittedName>
</protein>
<dbReference type="InterPro" id="IPR009057">
    <property type="entry name" value="Homeodomain-like_sf"/>
</dbReference>
<gene>
    <name evidence="2" type="ORF">MPAN_007520</name>
</gene>
<dbReference type="Proteomes" id="UP000620133">
    <property type="component" value="Chromosome"/>
</dbReference>
<name>A0A7U9TJB1_9MOLU</name>
<dbReference type="Gene3D" id="1.10.357.10">
    <property type="entry name" value="Tetracycline Repressor, domain 2"/>
    <property type="match status" value="1"/>
</dbReference>
<evidence type="ECO:0000256" key="1">
    <source>
        <dbReference type="ARBA" id="ARBA00023125"/>
    </source>
</evidence>
<keyword evidence="3" id="KW-1185">Reference proteome</keyword>
<dbReference type="KEGG" id="manr:MPAN_007520"/>
<keyword evidence="1" id="KW-0238">DNA-binding</keyword>
<dbReference type="Pfam" id="PF00440">
    <property type="entry name" value="TetR_N"/>
    <property type="match status" value="1"/>
</dbReference>